<evidence type="ECO:0000313" key="3">
    <source>
        <dbReference type="EMBL" id="MPA67188.1"/>
    </source>
</evidence>
<dbReference type="PANTHER" id="PTHR31236:SF2">
    <property type="entry name" value="BURP DOMAIN PROTEIN RD22"/>
    <property type="match status" value="1"/>
</dbReference>
<dbReference type="PANTHER" id="PTHR31236">
    <property type="entry name" value="BURP DOMAIN PROTEIN USPL1-LIKE"/>
    <property type="match status" value="1"/>
</dbReference>
<reference evidence="3" key="1">
    <citation type="submission" date="2019-08" db="EMBL/GenBank/DDBJ databases">
        <title>Reference gene set and small RNA set construction with multiple tissues from Davidia involucrata Baill.</title>
        <authorList>
            <person name="Yang H."/>
            <person name="Zhou C."/>
            <person name="Li G."/>
            <person name="Wang J."/>
            <person name="Gao P."/>
            <person name="Wang M."/>
            <person name="Wang R."/>
            <person name="Zhao Y."/>
        </authorList>
    </citation>
    <scope>NUCLEOTIDE SEQUENCE</scope>
    <source>
        <tissue evidence="3">Mixed with DoveR01_LX</tissue>
    </source>
</reference>
<dbReference type="AlphaFoldDB" id="A0A5B7BG63"/>
<dbReference type="InterPro" id="IPR004873">
    <property type="entry name" value="BURP_dom"/>
</dbReference>
<evidence type="ECO:0000256" key="1">
    <source>
        <dbReference type="SAM" id="MobiDB-lite"/>
    </source>
</evidence>
<evidence type="ECO:0000259" key="2">
    <source>
        <dbReference type="PROSITE" id="PS51277"/>
    </source>
</evidence>
<gene>
    <name evidence="3" type="ORF">Din_036629</name>
</gene>
<sequence>MEDKSTSITVGKSGVKVDAGKGKPGGGTQVNVGGKGVGVNTGKPGKRTNVGIGKGGVSVSTDHKGKPVYDGVKPEPSPFLYLYAATEDQLHDNHNIALFFTKKDMASVKRMNLHFTKSTNAATFLPRQIAESIPFSSNKFPEILKQFSVKPNSMEAEIMRKTIKECKEPGIK</sequence>
<feature type="domain" description="BURP" evidence="2">
    <location>
        <begin position="99"/>
        <end position="172"/>
    </location>
</feature>
<accession>A0A5B7BG63</accession>
<feature type="compositionally biased region" description="Gly residues" evidence="1">
    <location>
        <begin position="22"/>
        <end position="39"/>
    </location>
</feature>
<name>A0A5B7BG63_DAVIN</name>
<dbReference type="Pfam" id="PF03181">
    <property type="entry name" value="BURP"/>
    <property type="match status" value="1"/>
</dbReference>
<dbReference type="EMBL" id="GHES01036629">
    <property type="protein sequence ID" value="MPA67188.1"/>
    <property type="molecule type" value="Transcribed_RNA"/>
</dbReference>
<organism evidence="3">
    <name type="scientific">Davidia involucrata</name>
    <name type="common">Dove tree</name>
    <dbReference type="NCBI Taxonomy" id="16924"/>
    <lineage>
        <taxon>Eukaryota</taxon>
        <taxon>Viridiplantae</taxon>
        <taxon>Streptophyta</taxon>
        <taxon>Embryophyta</taxon>
        <taxon>Tracheophyta</taxon>
        <taxon>Spermatophyta</taxon>
        <taxon>Magnoliopsida</taxon>
        <taxon>eudicotyledons</taxon>
        <taxon>Gunneridae</taxon>
        <taxon>Pentapetalae</taxon>
        <taxon>asterids</taxon>
        <taxon>Cornales</taxon>
        <taxon>Nyssaceae</taxon>
        <taxon>Davidia</taxon>
    </lineage>
</organism>
<feature type="compositionally biased region" description="Polar residues" evidence="1">
    <location>
        <begin position="1"/>
        <end position="10"/>
    </location>
</feature>
<proteinExistence type="predicted"/>
<dbReference type="InterPro" id="IPR044816">
    <property type="entry name" value="BURP"/>
</dbReference>
<protein>
    <recommendedName>
        <fullName evidence="2">BURP domain-containing protein</fullName>
    </recommendedName>
</protein>
<feature type="region of interest" description="Disordered" evidence="1">
    <location>
        <begin position="1"/>
        <end position="57"/>
    </location>
</feature>
<dbReference type="PROSITE" id="PS51277">
    <property type="entry name" value="BURP"/>
    <property type="match status" value="1"/>
</dbReference>